<feature type="compositionally biased region" description="Polar residues" evidence="3">
    <location>
        <begin position="411"/>
        <end position="441"/>
    </location>
</feature>
<dbReference type="InterPro" id="IPR000315">
    <property type="entry name" value="Znf_B-box"/>
</dbReference>
<organism evidence="5 6">
    <name type="scientific">Mya arenaria</name>
    <name type="common">Soft-shell clam</name>
    <dbReference type="NCBI Taxonomy" id="6604"/>
    <lineage>
        <taxon>Eukaryota</taxon>
        <taxon>Metazoa</taxon>
        <taxon>Spiralia</taxon>
        <taxon>Lophotrochozoa</taxon>
        <taxon>Mollusca</taxon>
        <taxon>Bivalvia</taxon>
        <taxon>Autobranchia</taxon>
        <taxon>Heteroconchia</taxon>
        <taxon>Euheterodonta</taxon>
        <taxon>Imparidentia</taxon>
        <taxon>Neoheterodontei</taxon>
        <taxon>Myida</taxon>
        <taxon>Myoidea</taxon>
        <taxon>Myidae</taxon>
        <taxon>Mya</taxon>
    </lineage>
</organism>
<feature type="compositionally biased region" description="Polar residues" evidence="3">
    <location>
        <begin position="270"/>
        <end position="282"/>
    </location>
</feature>
<evidence type="ECO:0000256" key="1">
    <source>
        <dbReference type="PROSITE-ProRule" id="PRU00024"/>
    </source>
</evidence>
<feature type="compositionally biased region" description="Polar residues" evidence="3">
    <location>
        <begin position="369"/>
        <end position="380"/>
    </location>
</feature>
<evidence type="ECO:0000313" key="5">
    <source>
        <dbReference type="EMBL" id="WAR27610.1"/>
    </source>
</evidence>
<dbReference type="CDD" id="cd19776">
    <property type="entry name" value="Bbox2_TRIM25_C-IV"/>
    <property type="match status" value="1"/>
</dbReference>
<dbReference type="InterPro" id="IPR011042">
    <property type="entry name" value="6-blade_b-propeller_TolB-like"/>
</dbReference>
<feature type="region of interest" description="Disordered" evidence="3">
    <location>
        <begin position="487"/>
        <end position="535"/>
    </location>
</feature>
<feature type="region of interest" description="Disordered" evidence="3">
    <location>
        <begin position="250"/>
        <end position="467"/>
    </location>
</feature>
<dbReference type="Pfam" id="PF00643">
    <property type="entry name" value="zf-B_box"/>
    <property type="match status" value="1"/>
</dbReference>
<feature type="compositionally biased region" description="Polar residues" evidence="3">
    <location>
        <begin position="496"/>
        <end position="521"/>
    </location>
</feature>
<feature type="compositionally biased region" description="Basic and acidic residues" evidence="3">
    <location>
        <begin position="350"/>
        <end position="362"/>
    </location>
</feature>
<dbReference type="EMBL" id="CP111026">
    <property type="protein sequence ID" value="WAR27610.1"/>
    <property type="molecule type" value="Genomic_DNA"/>
</dbReference>
<name>A0ABY7FZG9_MYAAR</name>
<keyword evidence="2" id="KW-0175">Coiled coil</keyword>
<feature type="compositionally biased region" description="Basic and acidic residues" evidence="3">
    <location>
        <begin position="291"/>
        <end position="312"/>
    </location>
</feature>
<feature type="coiled-coil region" evidence="2">
    <location>
        <begin position="65"/>
        <end position="127"/>
    </location>
</feature>
<keyword evidence="1" id="KW-0863">Zinc-finger</keyword>
<reference evidence="5" key="1">
    <citation type="submission" date="2022-11" db="EMBL/GenBank/DDBJ databases">
        <title>Centuries of genome instability and evolution in soft-shell clam transmissible cancer (bioRxiv).</title>
        <authorList>
            <person name="Hart S.F.M."/>
            <person name="Yonemitsu M.A."/>
            <person name="Giersch R.M."/>
            <person name="Beal B.F."/>
            <person name="Arriagada G."/>
            <person name="Davis B.W."/>
            <person name="Ostrander E.A."/>
            <person name="Goff S.P."/>
            <person name="Metzger M.J."/>
        </authorList>
    </citation>
    <scope>NUCLEOTIDE SEQUENCE</scope>
    <source>
        <strain evidence="5">MELC-2E11</strain>
        <tissue evidence="5">Siphon/mantle</tissue>
    </source>
</reference>
<dbReference type="Proteomes" id="UP001164746">
    <property type="component" value="Chromosome 15"/>
</dbReference>
<protein>
    <recommendedName>
        <fullName evidence="4">B box-type domain-containing protein</fullName>
    </recommendedName>
</protein>
<accession>A0ABY7FZG9</accession>
<keyword evidence="1" id="KW-0479">Metal-binding</keyword>
<evidence type="ECO:0000256" key="2">
    <source>
        <dbReference type="SAM" id="Coils"/>
    </source>
</evidence>
<dbReference type="Gene3D" id="2.120.10.30">
    <property type="entry name" value="TolB, C-terminal domain"/>
    <property type="match status" value="1"/>
</dbReference>
<evidence type="ECO:0000256" key="3">
    <source>
        <dbReference type="SAM" id="MobiDB-lite"/>
    </source>
</evidence>
<dbReference type="InterPro" id="IPR047153">
    <property type="entry name" value="TRIM45/56/19-like"/>
</dbReference>
<feature type="domain" description="B box-type" evidence="4">
    <location>
        <begin position="30"/>
        <end position="63"/>
    </location>
</feature>
<dbReference type="PANTHER" id="PTHR25462:SF296">
    <property type="entry name" value="MEIOTIC P26, ISOFORM F"/>
    <property type="match status" value="1"/>
</dbReference>
<dbReference type="Gene3D" id="3.30.160.60">
    <property type="entry name" value="Classic Zinc Finger"/>
    <property type="match status" value="1"/>
</dbReference>
<evidence type="ECO:0000313" key="6">
    <source>
        <dbReference type="Proteomes" id="UP001164746"/>
    </source>
</evidence>
<keyword evidence="6" id="KW-1185">Reference proteome</keyword>
<dbReference type="PROSITE" id="PS50119">
    <property type="entry name" value="ZF_BBOX"/>
    <property type="match status" value="1"/>
</dbReference>
<dbReference type="SUPFAM" id="SSF101898">
    <property type="entry name" value="NHL repeat"/>
    <property type="match status" value="1"/>
</dbReference>
<dbReference type="SUPFAM" id="SSF57845">
    <property type="entry name" value="B-box zinc-binding domain"/>
    <property type="match status" value="1"/>
</dbReference>
<keyword evidence="1" id="KW-0862">Zinc</keyword>
<proteinExistence type="predicted"/>
<sequence>MKGTKICGSEMSAEHVVLSKSQSVTSLNADGVPRCTTHRKRLKFFCSKHELLLCSVCAVKRHRSCDDILTIVEAAEQKKEEAKRVIDTHAQRIAIVENAIVERKAAKKLLETNVQEIQNEIHEVTGKVMDLVKHGERVLMESVHNMQAREADALDSEISKLEGTCTDVRKKHESVSQCMKYSEIDLIYSVIKEKHQENDEKDVETMVKKLFREVDFKFIISPHVASFLRHFKNLGQVILSDESGTVRVPRSTMSTPVNDPPPFVPIADSRGTSEAGSTTQLYQGDDPPPSARERWQRDRQRQMQAMMRDHNNGADSVFHFDFPAPGNQNRDRRVLPMRALPRPETPEVYSRPRVETQRREFVPRPMSTPPTENQNYSPSPKSRDVDRFNAIAPYRTLKQQDANGDRRSPVPTRSQPSLVGNANQNRPDTLYHSNPAHSFQQRRMMPEVQSPPADRPRSPWSPSAQAQPVYVKEADTNFGRSFAAVQINEVPKPPRANTNSPQRSPNTYQTHSEHSPSSNDRNPGPPSYDRYSNDHFRYTDGHALEESGTFTPSMLKPQGASDEENTARWVHTISFSSHGIGSKRLLSGAGVLNDGRAVLIDQEHYTVQLYDRNFRFITEMKLESRPFDVIVLSDNKIVVSLQSERVLKFILITGDSMTTVADLGVLCDMVCYGIARGGGNYAVCCGDEVWVLSDEGRAVTCLKKDNAGQGLFLQAEYVAVDRSGTTLFVSDAGHQRILAIQVDGRRLWEFSYQGFKPTGLKILDHILYVCDRDQHRVLTLNMEGHVVKQSVIGRLENPRALCFNSAGNQLLVTQMRYDAVVAPPKPIHVYSRQ</sequence>
<gene>
    <name evidence="5" type="ORF">MAR_013314</name>
</gene>
<evidence type="ECO:0000259" key="4">
    <source>
        <dbReference type="PROSITE" id="PS50119"/>
    </source>
</evidence>
<dbReference type="PANTHER" id="PTHR25462">
    <property type="entry name" value="BONUS, ISOFORM C-RELATED"/>
    <property type="match status" value="1"/>
</dbReference>